<dbReference type="Gene3D" id="3.40.50.620">
    <property type="entry name" value="HUPs"/>
    <property type="match status" value="1"/>
</dbReference>
<reference evidence="15" key="1">
    <citation type="journal article" date="2021" name="PeerJ">
        <title>Extensive microbial diversity within the chicken gut microbiome revealed by metagenomics and culture.</title>
        <authorList>
            <person name="Gilroy R."/>
            <person name="Ravi A."/>
            <person name="Getino M."/>
            <person name="Pursley I."/>
            <person name="Horton D.L."/>
            <person name="Alikhan N.F."/>
            <person name="Baker D."/>
            <person name="Gharbi K."/>
            <person name="Hall N."/>
            <person name="Watson M."/>
            <person name="Adriaenssens E.M."/>
            <person name="Foster-Nyarko E."/>
            <person name="Jarju S."/>
            <person name="Secka A."/>
            <person name="Antonio M."/>
            <person name="Oren A."/>
            <person name="Chaudhuri R.R."/>
            <person name="La Ragione R."/>
            <person name="Hildebrand F."/>
            <person name="Pallen M.J."/>
        </authorList>
    </citation>
    <scope>NUCLEOTIDE SEQUENCE</scope>
    <source>
        <strain evidence="15">CHK185-1770</strain>
    </source>
</reference>
<evidence type="ECO:0000256" key="1">
    <source>
        <dbReference type="ARBA" id="ARBA00004496"/>
    </source>
</evidence>
<evidence type="ECO:0000313" key="16">
    <source>
        <dbReference type="Proteomes" id="UP000826793"/>
    </source>
</evidence>
<dbReference type="Pfam" id="PF03485">
    <property type="entry name" value="Arg_tRNA_synt_N"/>
    <property type="match status" value="1"/>
</dbReference>
<dbReference type="Gene3D" id="1.10.730.10">
    <property type="entry name" value="Isoleucyl-tRNA Synthetase, Domain 1"/>
    <property type="match status" value="1"/>
</dbReference>
<dbReference type="InterPro" id="IPR036695">
    <property type="entry name" value="Arg-tRNA-synth_N_sf"/>
</dbReference>
<dbReference type="Gene3D" id="3.30.1360.70">
    <property type="entry name" value="Arginyl tRNA synthetase N-terminal domain"/>
    <property type="match status" value="1"/>
</dbReference>
<dbReference type="Pfam" id="PF05746">
    <property type="entry name" value="DALR_1"/>
    <property type="match status" value="1"/>
</dbReference>
<evidence type="ECO:0000259" key="14">
    <source>
        <dbReference type="SMART" id="SM01016"/>
    </source>
</evidence>
<comment type="caution">
    <text evidence="15">The sequence shown here is derived from an EMBL/GenBank/DDBJ whole genome shotgun (WGS) entry which is preliminary data.</text>
</comment>
<comment type="catalytic activity">
    <reaction evidence="10 11">
        <text>tRNA(Arg) + L-arginine + ATP = L-arginyl-tRNA(Arg) + AMP + diphosphate</text>
        <dbReference type="Rhea" id="RHEA:20301"/>
        <dbReference type="Rhea" id="RHEA-COMP:9658"/>
        <dbReference type="Rhea" id="RHEA-COMP:9673"/>
        <dbReference type="ChEBI" id="CHEBI:30616"/>
        <dbReference type="ChEBI" id="CHEBI:32682"/>
        <dbReference type="ChEBI" id="CHEBI:33019"/>
        <dbReference type="ChEBI" id="CHEBI:78442"/>
        <dbReference type="ChEBI" id="CHEBI:78513"/>
        <dbReference type="ChEBI" id="CHEBI:456215"/>
        <dbReference type="EC" id="6.1.1.19"/>
    </reaction>
</comment>
<dbReference type="EC" id="6.1.1.19" evidence="11"/>
<evidence type="ECO:0000256" key="5">
    <source>
        <dbReference type="ARBA" id="ARBA00022598"/>
    </source>
</evidence>
<dbReference type="InterPro" id="IPR005148">
    <property type="entry name" value="Arg-tRNA-synth_N"/>
</dbReference>
<dbReference type="GO" id="GO:0005737">
    <property type="term" value="C:cytoplasm"/>
    <property type="evidence" value="ECO:0007669"/>
    <property type="project" value="UniProtKB-SubCell"/>
</dbReference>
<evidence type="ECO:0000256" key="11">
    <source>
        <dbReference type="HAMAP-Rule" id="MF_00123"/>
    </source>
</evidence>
<dbReference type="EMBL" id="DWXG01000014">
    <property type="protein sequence ID" value="HJB97302.1"/>
    <property type="molecule type" value="Genomic_DNA"/>
</dbReference>
<dbReference type="GO" id="GO:0006420">
    <property type="term" value="P:arginyl-tRNA aminoacylation"/>
    <property type="evidence" value="ECO:0007669"/>
    <property type="project" value="UniProtKB-UniRule"/>
</dbReference>
<dbReference type="InterPro" id="IPR001278">
    <property type="entry name" value="Arg-tRNA-ligase"/>
</dbReference>
<sequence length="563" mass="62306">MSQLVTTATAQLRSALEQAMNRAMERGQLPQAPLPDFVLEVPADRSHGDWASNAAMVGARSFRMAPVKIAQAIQENLDLSGTYFQTCEIAGPGFLNFTYDPRFYGEVLQDIQRLGQEYGRSDYGQGKRVLVEFVSANPTGPMHIGNARGGVLGDALASVLDAAGYTVEREFYINDAGNQVNKFGVSLEARYLQLYKGEEAVPFPEDGYKGEDIIAHAKAFAELYGDKYVDAPEQERRQALVDYALPKNIQGLHDDLARYRVEYDNWFKESTLHENGAVNRVVELLKEKGATYEKEGALWFHGEAYGSEDFVLVRGNGVPTYVVPDIAYHYGKLVTRGFDLAIDVLGADHHGYVPRLKAALTALGVDADKLQVVLMQMVRLVRDGEIVKASKRSGKAITLVTLLDEVPVDAARFLFNSYEANTRIDFDLDLAVQQDSQNPVYYVQYAHARICSILKNLAADGIQPRACTAQELALLTAPEELELIRHLSSYTEEVQAAAKGMDPSKITRYVMNLSTLFHKFYNACRVKGSDEALQAARLCLCTATRTVLENGLALFKVTAPESM</sequence>
<evidence type="ECO:0000256" key="10">
    <source>
        <dbReference type="ARBA" id="ARBA00049339"/>
    </source>
</evidence>
<feature type="short sequence motif" description="'HIGH' region" evidence="11">
    <location>
        <begin position="136"/>
        <end position="146"/>
    </location>
</feature>
<dbReference type="NCBIfam" id="TIGR00456">
    <property type="entry name" value="argS"/>
    <property type="match status" value="1"/>
</dbReference>
<dbReference type="InterPro" id="IPR014729">
    <property type="entry name" value="Rossmann-like_a/b/a_fold"/>
</dbReference>
<dbReference type="SUPFAM" id="SSF52374">
    <property type="entry name" value="Nucleotidylyl transferase"/>
    <property type="match status" value="1"/>
</dbReference>
<evidence type="ECO:0000256" key="7">
    <source>
        <dbReference type="ARBA" id="ARBA00022840"/>
    </source>
</evidence>
<dbReference type="PRINTS" id="PR01038">
    <property type="entry name" value="TRNASYNTHARG"/>
</dbReference>
<dbReference type="GO" id="GO:0004814">
    <property type="term" value="F:arginine-tRNA ligase activity"/>
    <property type="evidence" value="ECO:0007669"/>
    <property type="project" value="UniProtKB-UniRule"/>
</dbReference>
<organism evidence="15 16">
    <name type="scientific">Candidatus Acutalibacter pullicola</name>
    <dbReference type="NCBI Taxonomy" id="2838417"/>
    <lineage>
        <taxon>Bacteria</taxon>
        <taxon>Bacillati</taxon>
        <taxon>Bacillota</taxon>
        <taxon>Clostridia</taxon>
        <taxon>Eubacteriales</taxon>
        <taxon>Acutalibacteraceae</taxon>
        <taxon>Acutalibacter</taxon>
    </lineage>
</organism>
<dbReference type="CDD" id="cd00671">
    <property type="entry name" value="ArgRS_core"/>
    <property type="match status" value="1"/>
</dbReference>
<dbReference type="InterPro" id="IPR008909">
    <property type="entry name" value="DALR_anticod-bd"/>
</dbReference>
<evidence type="ECO:0000256" key="8">
    <source>
        <dbReference type="ARBA" id="ARBA00022917"/>
    </source>
</evidence>
<evidence type="ECO:0000259" key="13">
    <source>
        <dbReference type="SMART" id="SM00836"/>
    </source>
</evidence>
<evidence type="ECO:0000256" key="3">
    <source>
        <dbReference type="ARBA" id="ARBA00011245"/>
    </source>
</evidence>
<dbReference type="InterPro" id="IPR009080">
    <property type="entry name" value="tRNAsynth_Ia_anticodon-bd"/>
</dbReference>
<reference evidence="15" key="2">
    <citation type="submission" date="2021-04" db="EMBL/GenBank/DDBJ databases">
        <authorList>
            <person name="Gilroy R."/>
        </authorList>
    </citation>
    <scope>NUCLEOTIDE SEQUENCE</scope>
    <source>
        <strain evidence="15">CHK185-1770</strain>
    </source>
</reference>
<dbReference type="Pfam" id="PF00750">
    <property type="entry name" value="tRNA-synt_1d"/>
    <property type="match status" value="1"/>
</dbReference>
<comment type="subcellular location">
    <subcellularLocation>
        <location evidence="1 11">Cytoplasm</location>
    </subcellularLocation>
</comment>
<keyword evidence="4 11" id="KW-0963">Cytoplasm</keyword>
<dbReference type="PROSITE" id="PS00178">
    <property type="entry name" value="AA_TRNA_LIGASE_I"/>
    <property type="match status" value="1"/>
</dbReference>
<comment type="similarity">
    <text evidence="2 11 12">Belongs to the class-I aminoacyl-tRNA synthetase family.</text>
</comment>
<evidence type="ECO:0000256" key="9">
    <source>
        <dbReference type="ARBA" id="ARBA00023146"/>
    </source>
</evidence>
<feature type="domain" description="Arginyl tRNA synthetase N-terminal" evidence="14">
    <location>
        <begin position="10"/>
        <end position="99"/>
    </location>
</feature>
<dbReference type="HAMAP" id="MF_00123">
    <property type="entry name" value="Arg_tRNA_synth"/>
    <property type="match status" value="1"/>
</dbReference>
<dbReference type="PANTHER" id="PTHR11956:SF5">
    <property type="entry name" value="ARGININE--TRNA LIGASE, CYTOPLASMIC"/>
    <property type="match status" value="1"/>
</dbReference>
<name>A0A9D2MTL5_9FIRM</name>
<evidence type="ECO:0000256" key="4">
    <source>
        <dbReference type="ARBA" id="ARBA00022490"/>
    </source>
</evidence>
<keyword evidence="8 11" id="KW-0648">Protein biosynthesis</keyword>
<feature type="domain" description="DALR anticodon binding" evidence="13">
    <location>
        <begin position="443"/>
        <end position="563"/>
    </location>
</feature>
<keyword evidence="7 11" id="KW-0067">ATP-binding</keyword>
<dbReference type="Proteomes" id="UP000826793">
    <property type="component" value="Unassembled WGS sequence"/>
</dbReference>
<evidence type="ECO:0000256" key="2">
    <source>
        <dbReference type="ARBA" id="ARBA00005594"/>
    </source>
</evidence>
<keyword evidence="9 11" id="KW-0030">Aminoacyl-tRNA synthetase</keyword>
<keyword evidence="5 11" id="KW-0436">Ligase</keyword>
<protein>
    <recommendedName>
        <fullName evidence="11">Arginine--tRNA ligase</fullName>
        <ecNumber evidence="11">6.1.1.19</ecNumber>
    </recommendedName>
    <alternativeName>
        <fullName evidence="11">Arginyl-tRNA synthetase</fullName>
        <shortName evidence="11">ArgRS</shortName>
    </alternativeName>
</protein>
<dbReference type="FunFam" id="3.40.50.620:FF:000062">
    <property type="entry name" value="Arginine--tRNA ligase"/>
    <property type="match status" value="1"/>
</dbReference>
<dbReference type="AlphaFoldDB" id="A0A9D2MTL5"/>
<dbReference type="InterPro" id="IPR001412">
    <property type="entry name" value="aa-tRNA-synth_I_CS"/>
</dbReference>
<dbReference type="SMART" id="SM01016">
    <property type="entry name" value="Arg_tRNA_synt_N"/>
    <property type="match status" value="1"/>
</dbReference>
<dbReference type="InterPro" id="IPR035684">
    <property type="entry name" value="ArgRS_core"/>
</dbReference>
<accession>A0A9D2MTL5</accession>
<keyword evidence="6 11" id="KW-0547">Nucleotide-binding</keyword>
<dbReference type="GO" id="GO:0005524">
    <property type="term" value="F:ATP binding"/>
    <property type="evidence" value="ECO:0007669"/>
    <property type="project" value="UniProtKB-UniRule"/>
</dbReference>
<gene>
    <name evidence="11" type="primary">argS</name>
    <name evidence="15" type="ORF">H9710_01850</name>
</gene>
<dbReference type="SUPFAM" id="SSF47323">
    <property type="entry name" value="Anticodon-binding domain of a subclass of class I aminoacyl-tRNA synthetases"/>
    <property type="match status" value="1"/>
</dbReference>
<comment type="subunit">
    <text evidence="3 11">Monomer.</text>
</comment>
<dbReference type="PANTHER" id="PTHR11956">
    <property type="entry name" value="ARGINYL-TRNA SYNTHETASE"/>
    <property type="match status" value="1"/>
</dbReference>
<evidence type="ECO:0000313" key="15">
    <source>
        <dbReference type="EMBL" id="HJB97302.1"/>
    </source>
</evidence>
<dbReference type="SMART" id="SM00836">
    <property type="entry name" value="DALR_1"/>
    <property type="match status" value="1"/>
</dbReference>
<proteinExistence type="inferred from homology"/>
<evidence type="ECO:0000256" key="12">
    <source>
        <dbReference type="RuleBase" id="RU363038"/>
    </source>
</evidence>
<dbReference type="FunFam" id="1.10.730.10:FF:000008">
    <property type="entry name" value="Arginine--tRNA ligase"/>
    <property type="match status" value="1"/>
</dbReference>
<evidence type="ECO:0000256" key="6">
    <source>
        <dbReference type="ARBA" id="ARBA00022741"/>
    </source>
</evidence>
<dbReference type="SUPFAM" id="SSF55190">
    <property type="entry name" value="Arginyl-tRNA synthetase (ArgRS), N-terminal 'additional' domain"/>
    <property type="match status" value="1"/>
</dbReference>